<keyword evidence="1" id="KW-0547">Nucleotide-binding</keyword>
<dbReference type="InterPro" id="IPR011629">
    <property type="entry name" value="CobW-like_C"/>
</dbReference>
<protein>
    <submittedName>
        <fullName evidence="8">GTP-binding protein</fullName>
    </submittedName>
</protein>
<keyword evidence="3" id="KW-0143">Chaperone</keyword>
<evidence type="ECO:0000259" key="7">
    <source>
        <dbReference type="SMART" id="SM00833"/>
    </source>
</evidence>
<dbReference type="SUPFAM" id="SSF52540">
    <property type="entry name" value="P-loop containing nucleoside triphosphate hydrolases"/>
    <property type="match status" value="1"/>
</dbReference>
<accession>A0A7T2S8Z7</accession>
<dbReference type="InterPro" id="IPR003495">
    <property type="entry name" value="CobW/HypB/UreG_nucleotide-bd"/>
</dbReference>
<dbReference type="Proteomes" id="UP000594778">
    <property type="component" value="Chromosome"/>
</dbReference>
<dbReference type="SMART" id="SM00833">
    <property type="entry name" value="CobW_C"/>
    <property type="match status" value="1"/>
</dbReference>
<reference evidence="8 9" key="1">
    <citation type="submission" date="2020-12" db="EMBL/GenBank/DDBJ databases">
        <title>FDA dAtabase for Regulatory Grade micrObial Sequences (FDA-ARGOS): Supporting development and validation of Infectious Disease Dx tests.</title>
        <authorList>
            <person name="Sproer C."/>
            <person name="Gronow S."/>
            <person name="Severitt S."/>
            <person name="Schroder I."/>
            <person name="Tallon L."/>
            <person name="Sadzewicz L."/>
            <person name="Zhao X."/>
            <person name="Boylan J."/>
            <person name="Ott S."/>
            <person name="Bowen H."/>
            <person name="Vavikolanu K."/>
            <person name="Mehta A."/>
            <person name="Aluvathingal J."/>
            <person name="Nadendla S."/>
            <person name="Lowell S."/>
            <person name="Myers T."/>
            <person name="Yan Y."/>
            <person name="Sichtig H."/>
        </authorList>
    </citation>
    <scope>NUCLEOTIDE SEQUENCE [LARGE SCALE GENOMIC DNA]</scope>
    <source>
        <strain evidence="8 9">FDAARGOS_909</strain>
    </source>
</reference>
<dbReference type="PANTHER" id="PTHR13748">
    <property type="entry name" value="COBW-RELATED"/>
    <property type="match status" value="1"/>
</dbReference>
<comment type="catalytic activity">
    <reaction evidence="6">
        <text>GTP + H2O = GDP + phosphate + H(+)</text>
        <dbReference type="Rhea" id="RHEA:19669"/>
        <dbReference type="ChEBI" id="CHEBI:15377"/>
        <dbReference type="ChEBI" id="CHEBI:15378"/>
        <dbReference type="ChEBI" id="CHEBI:37565"/>
        <dbReference type="ChEBI" id="CHEBI:43474"/>
        <dbReference type="ChEBI" id="CHEBI:58189"/>
    </reaction>
    <physiologicalReaction direction="left-to-right" evidence="6">
        <dbReference type="Rhea" id="RHEA:19670"/>
    </physiologicalReaction>
</comment>
<dbReference type="Gene3D" id="3.30.1220.10">
    <property type="entry name" value="CobW-like, C-terminal domain"/>
    <property type="match status" value="1"/>
</dbReference>
<name>A0A7T2S8Z7_DELAC</name>
<keyword evidence="2" id="KW-0378">Hydrolase</keyword>
<dbReference type="AlphaFoldDB" id="A0A7T2S8Z7"/>
<sequence length="326" mass="33816">MSTPAAAAQRAPIPMVVVGGYLGAGKTTLLNRLLERADGLRVAVLVNDFGEINIDAALIRTRSSDVLQLENGCICCSIGGRLAEALAAVGARPDRPDLLVIECSGVSDPVRIAQVGMLDTALQLNAILVVVDAQGLDEQLRDPLVGDMVRRQISGATALVLTKTDLAGAYATEKVAARVAGMAPGAVVLAARHGQIPLAVFLDAAAAPRRPQGLLQAGGSWKSQAGDTAGLADVGSFSYATRGCFDRQRLRQALRTLPVPLLRAKGIVRLGGQDSAQEIHVVGGRLRIASLPGAGVSESVFVFIGCFTAMGREAILRCLEGALAAQ</sequence>
<comment type="function">
    <text evidence="5">Zinc chaperone that directly transfers zinc cofactor to target proteins, thereby activating them. Zinc is transferred from the CXCC motif in the GTPase domain to the zinc binding site in target proteins in a process requiring GTP hydrolysis.</text>
</comment>
<feature type="domain" description="CobW C-terminal" evidence="7">
    <location>
        <begin position="234"/>
        <end position="323"/>
    </location>
</feature>
<dbReference type="InterPro" id="IPR051316">
    <property type="entry name" value="Zinc-reg_GTPase_activator"/>
</dbReference>
<dbReference type="CDD" id="cd03112">
    <property type="entry name" value="CobW-like"/>
    <property type="match status" value="1"/>
</dbReference>
<dbReference type="RefSeq" id="WP_197957193.1">
    <property type="nucleotide sequence ID" value="NZ_CP065668.1"/>
</dbReference>
<dbReference type="GO" id="GO:0016787">
    <property type="term" value="F:hydrolase activity"/>
    <property type="evidence" value="ECO:0007669"/>
    <property type="project" value="UniProtKB-KW"/>
</dbReference>
<dbReference type="Pfam" id="PF02492">
    <property type="entry name" value="cobW"/>
    <property type="match status" value="1"/>
</dbReference>
<dbReference type="SUPFAM" id="SSF90002">
    <property type="entry name" value="Hypothetical protein YjiA, C-terminal domain"/>
    <property type="match status" value="1"/>
</dbReference>
<comment type="similarity">
    <text evidence="4">Belongs to the SIMIBI class G3E GTPase family. ZNG1 subfamily.</text>
</comment>
<dbReference type="Pfam" id="PF07683">
    <property type="entry name" value="CobW_C"/>
    <property type="match status" value="1"/>
</dbReference>
<evidence type="ECO:0000313" key="8">
    <source>
        <dbReference type="EMBL" id="QPS10898.1"/>
    </source>
</evidence>
<evidence type="ECO:0000256" key="2">
    <source>
        <dbReference type="ARBA" id="ARBA00022801"/>
    </source>
</evidence>
<organism evidence="8 9">
    <name type="scientific">Delftia acidovorans</name>
    <name type="common">Pseudomonas acidovorans</name>
    <name type="synonym">Comamonas acidovorans</name>
    <dbReference type="NCBI Taxonomy" id="80866"/>
    <lineage>
        <taxon>Bacteria</taxon>
        <taxon>Pseudomonadati</taxon>
        <taxon>Pseudomonadota</taxon>
        <taxon>Betaproteobacteria</taxon>
        <taxon>Burkholderiales</taxon>
        <taxon>Comamonadaceae</taxon>
        <taxon>Delftia</taxon>
    </lineage>
</organism>
<dbReference type="InterPro" id="IPR036627">
    <property type="entry name" value="CobW-likC_sf"/>
</dbReference>
<evidence type="ECO:0000256" key="3">
    <source>
        <dbReference type="ARBA" id="ARBA00023186"/>
    </source>
</evidence>
<gene>
    <name evidence="8" type="ORF">I6G66_13295</name>
</gene>
<proteinExistence type="inferred from homology"/>
<dbReference type="GO" id="GO:0000166">
    <property type="term" value="F:nucleotide binding"/>
    <property type="evidence" value="ECO:0007669"/>
    <property type="project" value="UniProtKB-KW"/>
</dbReference>
<evidence type="ECO:0000256" key="4">
    <source>
        <dbReference type="ARBA" id="ARBA00034320"/>
    </source>
</evidence>
<dbReference type="InterPro" id="IPR027417">
    <property type="entry name" value="P-loop_NTPase"/>
</dbReference>
<dbReference type="EMBL" id="CP065668">
    <property type="protein sequence ID" value="QPS10898.1"/>
    <property type="molecule type" value="Genomic_DNA"/>
</dbReference>
<evidence type="ECO:0000256" key="1">
    <source>
        <dbReference type="ARBA" id="ARBA00022741"/>
    </source>
</evidence>
<evidence type="ECO:0000313" key="9">
    <source>
        <dbReference type="Proteomes" id="UP000594778"/>
    </source>
</evidence>
<evidence type="ECO:0000256" key="6">
    <source>
        <dbReference type="ARBA" id="ARBA00049117"/>
    </source>
</evidence>
<evidence type="ECO:0000256" key="5">
    <source>
        <dbReference type="ARBA" id="ARBA00045658"/>
    </source>
</evidence>
<dbReference type="Gene3D" id="3.40.50.300">
    <property type="entry name" value="P-loop containing nucleotide triphosphate hydrolases"/>
    <property type="match status" value="1"/>
</dbReference>